<dbReference type="InterPro" id="IPR002553">
    <property type="entry name" value="Clathrin/coatomer_adapt-like_N"/>
</dbReference>
<sequence length="1070" mass="119447">MPKKINAVKKLAYLQMLSYDITWAAFHMIEVMSSPKFTAKRVGYWAAAQSFREDTDVIMLATNLIKKDISSANVWDAGVALTCLSTICNADLARDLAADVVALLSHSKPYIRKKACLVLYKIFLKFPDALRPSFPRLKEKLEDTDPAVVSGAVNVICELARKNPKNYLSLAPGLYGLLTNSTNNWMLIKIVKLFGALLPLEPRLAKRLVAPLTNIINTTHAKSLLFECIQTCTIGLSDHLPTVKLCIVKLRSFVEDPDQNLKYLGLLALNNIMKVHPKAVAEHRDLVLRCLEDADMTIRLRALDLLEGMVSKRNLPEIIGKLLEQLESAEVKTYKDAIVEKIVLICSKSSYQHITDFEWYISVLIQLSQQQGLQHGATLSNQMLDVAVRVKVIQSMQTLLHDTAALSDDAQIGGNCEVLLAAAYIVGEFAIHVTDHLSTAEDLMQSSVSSLPAHIQAVYCQSALKIFAHALAVHHGIVSLHYLSSLSQRQNTQEEEEGEEESVEQEEIDEETMDSIAQLYLSKVDLFTHSPHIEVQERGCFLKEIVEVHVESAVEGDVAKEIWTMFTEPLNPVASKVQKKMPVPEGLDLDSWINEPPPEEEIEEVSGKGFDFLKESEEEKAEERKFDPVEEQKRAERERRRRANDPFYLGGKSYSPSSPGLNVDDIPVERLSLEDLGGIKPRFGKSAGIKKPRRKHADVVVMKDEMPEGQWEEERESDDGERDALADIDFNAPLRPEEQLPVQQHRTVKQVLPEKKEKREKKEKKEKRSKEDLKERRAKSTKKEGREGKEEKTKEGKERRKKIREEKREGGNKKSEPLLDLSPLPESAKSATTKAEPASKTAATNQKYKQLVENDAVSISFEARLNPKESKKVLLSLVIKNNGSETVSGIEISTDIESGLTAVNEANLKLAGSIKSGASHSQNTIFHCPSITTPPVFSGSVTYTVGKKTQTAEFHQTLPCNSFVVPSKIPKDEFIDMMTENSSQLKGGSATFHPENGKTFVISMATFLHIELISLEAGASLYGRTIQQHHVFVYAKPNPSNGSVQVDIRTTNQQLTNNLIKELTEAFPAA</sequence>
<evidence type="ECO:0000259" key="8">
    <source>
        <dbReference type="Pfam" id="PF01602"/>
    </source>
</evidence>
<dbReference type="Pfam" id="PF26171">
    <property type="entry name" value="Mu_AP3"/>
    <property type="match status" value="1"/>
</dbReference>
<keyword evidence="11" id="KW-1185">Reference proteome</keyword>
<dbReference type="PANTHER" id="PTHR22781:SF12">
    <property type="entry name" value="AP-3 COMPLEX SUBUNIT DELTA-1"/>
    <property type="match status" value="1"/>
</dbReference>
<comment type="caution">
    <text evidence="10">The sequence shown here is derived from an EMBL/GenBank/DDBJ whole genome shotgun (WGS) entry which is preliminary data.</text>
</comment>
<keyword evidence="4" id="KW-0677">Repeat</keyword>
<evidence type="ECO:0000313" key="11">
    <source>
        <dbReference type="Proteomes" id="UP000241769"/>
    </source>
</evidence>
<feature type="region of interest" description="Disordered" evidence="7">
    <location>
        <begin position="678"/>
        <end position="846"/>
    </location>
</feature>
<dbReference type="AlphaFoldDB" id="A0A2P6N919"/>
<feature type="compositionally biased region" description="Low complexity" evidence="7">
    <location>
        <begin position="818"/>
        <end position="827"/>
    </location>
</feature>
<organism evidence="10 11">
    <name type="scientific">Planoprotostelium fungivorum</name>
    <dbReference type="NCBI Taxonomy" id="1890364"/>
    <lineage>
        <taxon>Eukaryota</taxon>
        <taxon>Amoebozoa</taxon>
        <taxon>Evosea</taxon>
        <taxon>Variosea</taxon>
        <taxon>Cavosteliida</taxon>
        <taxon>Cavosteliaceae</taxon>
        <taxon>Planoprotostelium</taxon>
    </lineage>
</organism>
<feature type="compositionally biased region" description="Basic and acidic residues" evidence="7">
    <location>
        <begin position="616"/>
        <end position="638"/>
    </location>
</feature>
<dbReference type="InParanoid" id="A0A2P6N919"/>
<feature type="domain" description="AP-3 complex subunit delta Mu C-terminal" evidence="9">
    <location>
        <begin position="962"/>
        <end position="1066"/>
    </location>
</feature>
<evidence type="ECO:0000256" key="2">
    <source>
        <dbReference type="ARBA" id="ARBA00006613"/>
    </source>
</evidence>
<dbReference type="Gene3D" id="1.25.10.10">
    <property type="entry name" value="Leucine-rich Repeat Variant"/>
    <property type="match status" value="1"/>
</dbReference>
<dbReference type="STRING" id="1890364.A0A2P6N919"/>
<feature type="region of interest" description="Disordered" evidence="7">
    <location>
        <begin position="489"/>
        <end position="509"/>
    </location>
</feature>
<dbReference type="SUPFAM" id="SSF48371">
    <property type="entry name" value="ARM repeat"/>
    <property type="match status" value="1"/>
</dbReference>
<comment type="similarity">
    <text evidence="2">Belongs to the adaptor complexes large subunit family.</text>
</comment>
<accession>A0A2P6N919</accession>
<dbReference type="InterPro" id="IPR058898">
    <property type="entry name" value="Mu_AP3"/>
</dbReference>
<evidence type="ECO:0000256" key="3">
    <source>
        <dbReference type="ARBA" id="ARBA00022448"/>
    </source>
</evidence>
<keyword evidence="3" id="KW-0813">Transport</keyword>
<gene>
    <name evidence="10" type="ORF">PROFUN_11896</name>
</gene>
<dbReference type="GO" id="GO:0006623">
    <property type="term" value="P:protein targeting to vacuole"/>
    <property type="evidence" value="ECO:0007669"/>
    <property type="project" value="TreeGrafter"/>
</dbReference>
<name>A0A2P6N919_9EUKA</name>
<dbReference type="FunCoup" id="A0A2P6N919">
    <property type="interactions" value="451"/>
</dbReference>
<dbReference type="EMBL" id="MDYQ01000149">
    <property type="protein sequence ID" value="PRP80441.1"/>
    <property type="molecule type" value="Genomic_DNA"/>
</dbReference>
<feature type="compositionally biased region" description="Acidic residues" evidence="7">
    <location>
        <begin position="493"/>
        <end position="509"/>
    </location>
</feature>
<dbReference type="GO" id="GO:0006896">
    <property type="term" value="P:Golgi to vacuole transport"/>
    <property type="evidence" value="ECO:0007669"/>
    <property type="project" value="TreeGrafter"/>
</dbReference>
<evidence type="ECO:0000256" key="5">
    <source>
        <dbReference type="ARBA" id="ARBA00022927"/>
    </source>
</evidence>
<proteinExistence type="inferred from homology"/>
<feature type="region of interest" description="Disordered" evidence="7">
    <location>
        <begin position="616"/>
        <end position="663"/>
    </location>
</feature>
<protein>
    <submittedName>
        <fullName evidence="10">Delta adaptin</fullName>
    </submittedName>
</protein>
<dbReference type="Pfam" id="PF01602">
    <property type="entry name" value="Adaptin_N"/>
    <property type="match status" value="1"/>
</dbReference>
<keyword evidence="6" id="KW-0472">Membrane</keyword>
<evidence type="ECO:0000259" key="9">
    <source>
        <dbReference type="Pfam" id="PF26171"/>
    </source>
</evidence>
<dbReference type="PANTHER" id="PTHR22781">
    <property type="entry name" value="DELTA ADAPTIN-RELATED"/>
    <property type="match status" value="1"/>
</dbReference>
<feature type="region of interest" description="Disordered" evidence="7">
    <location>
        <begin position="588"/>
        <end position="607"/>
    </location>
</feature>
<keyword evidence="5" id="KW-0653">Protein transport</keyword>
<dbReference type="OrthoDB" id="10264595at2759"/>
<dbReference type="InterPro" id="IPR016024">
    <property type="entry name" value="ARM-type_fold"/>
</dbReference>
<evidence type="ECO:0000256" key="1">
    <source>
        <dbReference type="ARBA" id="ARBA00004308"/>
    </source>
</evidence>
<feature type="compositionally biased region" description="Acidic residues" evidence="7">
    <location>
        <begin position="710"/>
        <end position="721"/>
    </location>
</feature>
<dbReference type="GO" id="GO:0030123">
    <property type="term" value="C:AP-3 adaptor complex"/>
    <property type="evidence" value="ECO:0007669"/>
    <property type="project" value="InterPro"/>
</dbReference>
<feature type="domain" description="Clathrin/coatomer adaptor adaptin-like N-terminal" evidence="8">
    <location>
        <begin position="3"/>
        <end position="547"/>
    </location>
</feature>
<evidence type="ECO:0000313" key="10">
    <source>
        <dbReference type="EMBL" id="PRP80441.1"/>
    </source>
</evidence>
<reference evidence="10 11" key="1">
    <citation type="journal article" date="2018" name="Genome Biol. Evol.">
        <title>Multiple Roots of Fruiting Body Formation in Amoebozoa.</title>
        <authorList>
            <person name="Hillmann F."/>
            <person name="Forbes G."/>
            <person name="Novohradska S."/>
            <person name="Ferling I."/>
            <person name="Riege K."/>
            <person name="Groth M."/>
            <person name="Westermann M."/>
            <person name="Marz M."/>
            <person name="Spaller T."/>
            <person name="Winckler T."/>
            <person name="Schaap P."/>
            <person name="Glockner G."/>
        </authorList>
    </citation>
    <scope>NUCLEOTIDE SEQUENCE [LARGE SCALE GENOMIC DNA]</scope>
    <source>
        <strain evidence="10 11">Jena</strain>
    </source>
</reference>
<evidence type="ECO:0000256" key="7">
    <source>
        <dbReference type="SAM" id="MobiDB-lite"/>
    </source>
</evidence>
<comment type="subcellular location">
    <subcellularLocation>
        <location evidence="1">Endomembrane system</location>
    </subcellularLocation>
</comment>
<dbReference type="InterPro" id="IPR017105">
    <property type="entry name" value="AP3_complex_dsu"/>
</dbReference>
<feature type="compositionally biased region" description="Basic and acidic residues" evidence="7">
    <location>
        <begin position="697"/>
        <end position="706"/>
    </location>
</feature>
<evidence type="ECO:0000256" key="6">
    <source>
        <dbReference type="ARBA" id="ARBA00023136"/>
    </source>
</evidence>
<dbReference type="InterPro" id="IPR011989">
    <property type="entry name" value="ARM-like"/>
</dbReference>
<feature type="compositionally biased region" description="Basic and acidic residues" evidence="7">
    <location>
        <begin position="766"/>
        <end position="775"/>
    </location>
</feature>
<dbReference type="GO" id="GO:0010008">
    <property type="term" value="C:endosome membrane"/>
    <property type="evidence" value="ECO:0007669"/>
    <property type="project" value="TreeGrafter"/>
</dbReference>
<evidence type="ECO:0000256" key="4">
    <source>
        <dbReference type="ARBA" id="ARBA00022737"/>
    </source>
</evidence>
<dbReference type="Proteomes" id="UP000241769">
    <property type="component" value="Unassembled WGS sequence"/>
</dbReference>
<feature type="compositionally biased region" description="Basic and acidic residues" evidence="7">
    <location>
        <begin position="781"/>
        <end position="817"/>
    </location>
</feature>